<accession>A0ACC2XRV6</accession>
<name>A0ACC2XRV6_9TREE</name>
<comment type="caution">
    <text evidence="1">The sequence shown here is derived from an EMBL/GenBank/DDBJ whole genome shotgun (WGS) entry which is preliminary data.</text>
</comment>
<dbReference type="EMBL" id="JASBWV010000005">
    <property type="protein sequence ID" value="KAJ9126348.1"/>
    <property type="molecule type" value="Genomic_DNA"/>
</dbReference>
<keyword evidence="2" id="KW-1185">Reference proteome</keyword>
<proteinExistence type="predicted"/>
<protein>
    <submittedName>
        <fullName evidence="1">Uncharacterized protein</fullName>
    </submittedName>
</protein>
<dbReference type="Proteomes" id="UP001234202">
    <property type="component" value="Unassembled WGS sequence"/>
</dbReference>
<sequence>MSAYTTATLRRRLVNNWTKTQARVYRPTLRHASITTTTTPTSKTSKFAAYTTRLNALSARTGVSLPSLALSFGILHELSAIIPLLVLFFGFQAANVGATIVQWAGQVTEESEHDHGNLNWRVTVRDWLAEGERRVDKVARRYGLFGYEKGQKAVLLEEGGGVHAEEEAKQLARAAKGSKAAADVTNAVAAYVLVKALLPARIGVSLAFAPAFSRGVIDPTRRFVWHGMLRRPRKPN</sequence>
<reference evidence="1" key="1">
    <citation type="submission" date="2023-04" db="EMBL/GenBank/DDBJ databases">
        <title>Draft Genome sequencing of Naganishia species isolated from polar environments using Oxford Nanopore Technology.</title>
        <authorList>
            <person name="Leo P."/>
            <person name="Venkateswaran K."/>
        </authorList>
    </citation>
    <scope>NUCLEOTIDE SEQUENCE</scope>
    <source>
        <strain evidence="1">DBVPG 5303</strain>
    </source>
</reference>
<gene>
    <name evidence="1" type="ORF">QFC24_002082</name>
</gene>
<organism evidence="1 2">
    <name type="scientific">Naganishia onofrii</name>
    <dbReference type="NCBI Taxonomy" id="1851511"/>
    <lineage>
        <taxon>Eukaryota</taxon>
        <taxon>Fungi</taxon>
        <taxon>Dikarya</taxon>
        <taxon>Basidiomycota</taxon>
        <taxon>Agaricomycotina</taxon>
        <taxon>Tremellomycetes</taxon>
        <taxon>Filobasidiales</taxon>
        <taxon>Filobasidiaceae</taxon>
        <taxon>Naganishia</taxon>
    </lineage>
</organism>
<evidence type="ECO:0000313" key="1">
    <source>
        <dbReference type="EMBL" id="KAJ9126348.1"/>
    </source>
</evidence>
<evidence type="ECO:0000313" key="2">
    <source>
        <dbReference type="Proteomes" id="UP001234202"/>
    </source>
</evidence>